<gene>
    <name evidence="2" type="ORF">ERS852490_02611</name>
</gene>
<protein>
    <submittedName>
        <fullName evidence="2">Spore cortex biosynthesis protein YabQ</fullName>
    </submittedName>
</protein>
<dbReference type="Proteomes" id="UP000095621">
    <property type="component" value="Unassembled WGS sequence"/>
</dbReference>
<feature type="transmembrane region" description="Helical" evidence="1">
    <location>
        <begin position="6"/>
        <end position="28"/>
    </location>
</feature>
<dbReference type="AlphaFoldDB" id="A0A174Z219"/>
<feature type="transmembrane region" description="Helical" evidence="1">
    <location>
        <begin position="49"/>
        <end position="68"/>
    </location>
</feature>
<accession>A0A174Z219</accession>
<proteinExistence type="predicted"/>
<evidence type="ECO:0000256" key="1">
    <source>
        <dbReference type="SAM" id="Phobius"/>
    </source>
</evidence>
<dbReference type="NCBIfam" id="TIGR02893">
    <property type="entry name" value="spore_yabQ"/>
    <property type="match status" value="1"/>
</dbReference>
<organism evidence="2 3">
    <name type="scientific">Lachnospira eligens</name>
    <dbReference type="NCBI Taxonomy" id="39485"/>
    <lineage>
        <taxon>Bacteria</taxon>
        <taxon>Bacillati</taxon>
        <taxon>Bacillota</taxon>
        <taxon>Clostridia</taxon>
        <taxon>Lachnospirales</taxon>
        <taxon>Lachnospiraceae</taxon>
        <taxon>Lachnospira</taxon>
    </lineage>
</organism>
<dbReference type="OrthoDB" id="9801633at2"/>
<dbReference type="EMBL" id="CZBU01000006">
    <property type="protein sequence ID" value="CUQ78959.1"/>
    <property type="molecule type" value="Genomic_DNA"/>
</dbReference>
<keyword evidence="1" id="KW-1133">Transmembrane helix</keyword>
<dbReference type="InterPro" id="IPR019074">
    <property type="entry name" value="YabQ"/>
</dbReference>
<reference evidence="2 3" key="1">
    <citation type="submission" date="2015-09" db="EMBL/GenBank/DDBJ databases">
        <authorList>
            <consortium name="Pathogen Informatics"/>
        </authorList>
    </citation>
    <scope>NUCLEOTIDE SEQUENCE [LARGE SCALE GENOMIC DNA]</scope>
    <source>
        <strain evidence="2 3">2789STDY5834875</strain>
    </source>
</reference>
<dbReference type="RefSeq" id="WP_055216344.1">
    <property type="nucleotide sequence ID" value="NZ_CZBU01000006.1"/>
</dbReference>
<evidence type="ECO:0000313" key="2">
    <source>
        <dbReference type="EMBL" id="CUQ78959.1"/>
    </source>
</evidence>
<dbReference type="Pfam" id="PF09578">
    <property type="entry name" value="Spore_YabQ"/>
    <property type="match status" value="1"/>
</dbReference>
<keyword evidence="1" id="KW-0812">Transmembrane</keyword>
<feature type="transmembrane region" description="Helical" evidence="1">
    <location>
        <begin position="74"/>
        <end position="96"/>
    </location>
</feature>
<keyword evidence="1" id="KW-0472">Membrane</keyword>
<name>A0A174Z219_9FIRM</name>
<sequence>MINEIIYWELYALVVSFFNGVLLAWIYDNIRAFRRIVRHKTVIFMSVEDIIYGIYAGLSVFVMCFKVADGIIRGFIIMGTAVGAFLYFKFLSSFYIRWSVRIIKILLKPACFILKNVVRIITIPVRSLKMYMKRRKDMGKKEAQG</sequence>
<evidence type="ECO:0000313" key="3">
    <source>
        <dbReference type="Proteomes" id="UP000095621"/>
    </source>
</evidence>